<dbReference type="Proteomes" id="UP000433181">
    <property type="component" value="Unassembled WGS sequence"/>
</dbReference>
<name>A0A6I2UEV4_9FIRM</name>
<keyword evidence="1" id="KW-1133">Transmembrane helix</keyword>
<dbReference type="RefSeq" id="WP_154407428.1">
    <property type="nucleotide sequence ID" value="NZ_VUNR01000019.1"/>
</dbReference>
<keyword evidence="3" id="KW-1185">Reference proteome</keyword>
<proteinExistence type="predicted"/>
<comment type="caution">
    <text evidence="2">The sequence shown here is derived from an EMBL/GenBank/DDBJ whole genome shotgun (WGS) entry which is preliminary data.</text>
</comment>
<reference evidence="2 3" key="1">
    <citation type="submission" date="2019-08" db="EMBL/GenBank/DDBJ databases">
        <title>In-depth cultivation of the pig gut microbiome towards novel bacterial diversity and tailored functional studies.</title>
        <authorList>
            <person name="Wylensek D."/>
            <person name="Hitch T.C.A."/>
            <person name="Clavel T."/>
        </authorList>
    </citation>
    <scope>NUCLEOTIDE SEQUENCE [LARGE SCALE GENOMIC DNA]</scope>
    <source>
        <strain evidence="2 3">WCA-693-APC-5D-A</strain>
    </source>
</reference>
<organism evidence="2 3">
    <name type="scientific">Anaerovibrio slackiae</name>
    <dbReference type="NCBI Taxonomy" id="2652309"/>
    <lineage>
        <taxon>Bacteria</taxon>
        <taxon>Bacillati</taxon>
        <taxon>Bacillota</taxon>
        <taxon>Negativicutes</taxon>
        <taxon>Selenomonadales</taxon>
        <taxon>Selenomonadaceae</taxon>
        <taxon>Anaerovibrio</taxon>
    </lineage>
</organism>
<evidence type="ECO:0008006" key="4">
    <source>
        <dbReference type="Google" id="ProtNLM"/>
    </source>
</evidence>
<evidence type="ECO:0000313" key="3">
    <source>
        <dbReference type="Proteomes" id="UP000433181"/>
    </source>
</evidence>
<keyword evidence="1" id="KW-0812">Transmembrane</keyword>
<dbReference type="AlphaFoldDB" id="A0A6I2UEV4"/>
<dbReference type="GeneID" id="96779195"/>
<feature type="transmembrane region" description="Helical" evidence="1">
    <location>
        <begin position="12"/>
        <end position="31"/>
    </location>
</feature>
<dbReference type="EMBL" id="VUNR01000019">
    <property type="protein sequence ID" value="MSU09257.1"/>
    <property type="molecule type" value="Genomic_DNA"/>
</dbReference>
<gene>
    <name evidence="2" type="ORF">FYJ84_09695</name>
</gene>
<accession>A0A6I2UEV4</accession>
<protein>
    <recommendedName>
        <fullName evidence="4">P-type conjugative transfer protein TrbJ</fullName>
    </recommendedName>
</protein>
<sequence length="264" mass="28291">MLRSISRNKKKAIILGVFLGAASFVGGSLLATKNTNAAVLVHDDENIAQAIETVANTYNILTNLQKQLLIDILNNKKLDAGKWLAILKGQAEAEAQNSNGDFCKTPAELSQSGELPGVLNRHSTPTAVMASTIGRVQDVINGNNAEFWQNSNDRAFTRAAAVEASLKDTAQTASNVQYSDAELAKSIDDALEAANNAEGIMQVEQANAVIAAAQVRSIQNGNLILAQMAASTAQVQAANNMEDTMRRKAEQVAHQKLDEWVKSF</sequence>
<keyword evidence="1" id="KW-0472">Membrane</keyword>
<evidence type="ECO:0000313" key="2">
    <source>
        <dbReference type="EMBL" id="MSU09257.1"/>
    </source>
</evidence>
<evidence type="ECO:0000256" key="1">
    <source>
        <dbReference type="SAM" id="Phobius"/>
    </source>
</evidence>